<dbReference type="EMBL" id="SCKG01000015">
    <property type="protein sequence ID" value="TDH03420.1"/>
    <property type="molecule type" value="Genomic_DNA"/>
</dbReference>
<dbReference type="Proteomes" id="UP000295070">
    <property type="component" value="Chromosome 15"/>
</dbReference>
<dbReference type="AlphaFoldDB" id="A0A484CH53"/>
<feature type="region of interest" description="Disordered" evidence="1">
    <location>
        <begin position="1"/>
        <end position="97"/>
    </location>
</feature>
<comment type="caution">
    <text evidence="2">The sequence shown here is derived from an EMBL/GenBank/DDBJ whole genome shotgun (WGS) entry which is preliminary data.</text>
</comment>
<proteinExistence type="predicted"/>
<dbReference type="STRING" id="8167.A0A484CH53"/>
<reference evidence="2 3" key="1">
    <citation type="submission" date="2019-01" db="EMBL/GenBank/DDBJ databases">
        <title>A chromosome-scale genome assembly of the yellow perch, Perca flavescens.</title>
        <authorList>
            <person name="Feron R."/>
            <person name="Morvezen R."/>
            <person name="Bestin A."/>
            <person name="Haffray P."/>
            <person name="Klopp C."/>
            <person name="Zahm M."/>
            <person name="Cabau C."/>
            <person name="Roques C."/>
            <person name="Donnadieu C."/>
            <person name="Bouchez O."/>
            <person name="Christie M."/>
            <person name="Larson W."/>
            <person name="Guiguen Y."/>
        </authorList>
    </citation>
    <scope>NUCLEOTIDE SEQUENCE [LARGE SCALE GENOMIC DNA]</scope>
    <source>
        <strain evidence="2">YP-PL-M2</strain>
        <tissue evidence="2">Blood</tissue>
    </source>
</reference>
<gene>
    <name evidence="2" type="ORF">EPR50_G00163920</name>
</gene>
<accession>A0A484CH53</accession>
<keyword evidence="3" id="KW-1185">Reference proteome</keyword>
<organism evidence="2 3">
    <name type="scientific">Perca flavescens</name>
    <name type="common">American yellow perch</name>
    <name type="synonym">Morone flavescens</name>
    <dbReference type="NCBI Taxonomy" id="8167"/>
    <lineage>
        <taxon>Eukaryota</taxon>
        <taxon>Metazoa</taxon>
        <taxon>Chordata</taxon>
        <taxon>Craniata</taxon>
        <taxon>Vertebrata</taxon>
        <taxon>Euteleostomi</taxon>
        <taxon>Actinopterygii</taxon>
        <taxon>Neopterygii</taxon>
        <taxon>Teleostei</taxon>
        <taxon>Neoteleostei</taxon>
        <taxon>Acanthomorphata</taxon>
        <taxon>Eupercaria</taxon>
        <taxon>Perciformes</taxon>
        <taxon>Percoidei</taxon>
        <taxon>Percidae</taxon>
        <taxon>Percinae</taxon>
        <taxon>Perca</taxon>
    </lineage>
</organism>
<feature type="compositionally biased region" description="Acidic residues" evidence="1">
    <location>
        <begin position="1"/>
        <end position="11"/>
    </location>
</feature>
<name>A0A484CH53_PERFV</name>
<evidence type="ECO:0000313" key="2">
    <source>
        <dbReference type="EMBL" id="TDH03420.1"/>
    </source>
</evidence>
<protein>
    <submittedName>
        <fullName evidence="2">Uncharacterized protein</fullName>
    </submittedName>
</protein>
<feature type="compositionally biased region" description="Polar residues" evidence="1">
    <location>
        <begin position="22"/>
        <end position="37"/>
    </location>
</feature>
<evidence type="ECO:0000256" key="1">
    <source>
        <dbReference type="SAM" id="MobiDB-lite"/>
    </source>
</evidence>
<sequence>MDLCEEREDDILPFKVSLSMEHGSQTKADSPVQQETPDSPEPSAVSMKSDCSMAEPLTFRDGNHSTEQRVQQETPDSPEPSAVVNRERSEVTVSHSSDNVHNEADLASIFLLLEENIVTFVKTELKKFHRVLCPDYPECLERQKDDEEMEVDGVKEEQRESSRQSLLKITLHFLRRMKQEELADSLQSSKCLYRFNMIECENGGSI</sequence>
<evidence type="ECO:0000313" key="3">
    <source>
        <dbReference type="Proteomes" id="UP000295070"/>
    </source>
</evidence>